<accession>A0A083YEV4</accession>
<evidence type="ECO:0000259" key="2">
    <source>
        <dbReference type="Pfam" id="PF02617"/>
    </source>
</evidence>
<feature type="domain" description="Adaptor protein ClpS core" evidence="2">
    <location>
        <begin position="8"/>
        <end position="85"/>
    </location>
</feature>
<reference evidence="3 6" key="1">
    <citation type="journal article" date="2017" name="Front. Cell. Infect. Microbiol.">
        <title>Whole Genome Sequence and Phylogenetic Analysis Show Helicobacter pylori Strains from Latin America Have Followed a Unique Evolution Pathway.</title>
        <authorList>
            <person name="Munoz-Ramirez Z.Y."/>
            <person name="Mendez-Tenorio A."/>
            <person name="Kato I."/>
            <person name="Bravo M.M."/>
            <person name="Rizzato C."/>
            <person name="Thorell K."/>
            <person name="Torres R.C."/>
            <person name="Aviles-Jimenez F."/>
            <person name="Camorlinga M."/>
            <person name="Canzian F."/>
            <person name="Torres J."/>
        </authorList>
    </citation>
    <scope>NUCLEOTIDE SEQUENCE [LARGE SCALE GENOMIC DNA]</scope>
    <source>
        <strain evidence="3 6">CM22351</strain>
    </source>
</reference>
<gene>
    <name evidence="1" type="primary">clpS</name>
    <name evidence="3" type="ORF">B0X64_00590</name>
    <name evidence="4" type="ORF">EGW01_01675</name>
</gene>
<reference evidence="4" key="3">
    <citation type="submission" date="2018-11" db="EMBL/GenBank/DDBJ databases">
        <authorList>
            <person name="Gutierrez A.J."/>
            <person name="Bravo M."/>
        </authorList>
    </citation>
    <scope>NUCLEOTIDE SEQUENCE</scope>
    <source>
        <strain evidence="4">1057</strain>
    </source>
</reference>
<dbReference type="Gene3D" id="3.30.1390.10">
    <property type="match status" value="1"/>
</dbReference>
<comment type="subunit">
    <text evidence="1">Binds to the N-terminal domain of the chaperone ClpA.</text>
</comment>
<reference evidence="4 5" key="2">
    <citation type="journal article" date="2017" name="Gut Pathog.">
        <title>Mycobacterium avium subsp. paratuberculosis and associated risk factors for inflammatory bowel disease in Iranian patients.</title>
        <authorList>
            <person name="Zamani S."/>
            <person name="Zali M.R."/>
            <person name="Aghdaei H.A."/>
            <person name="Sechi L.A."/>
            <person name="Niegowska M."/>
            <person name="Caggiu E."/>
            <person name="Keshavarz R."/>
            <person name="Mosavari N."/>
            <person name="Feizabadi M.M."/>
        </authorList>
    </citation>
    <scope>NUCLEOTIDE SEQUENCE [LARGE SCALE GENOMIC DNA]</scope>
    <source>
        <strain evidence="4 5">1057</strain>
    </source>
</reference>
<name>A0A083YEV4_HELPX</name>
<dbReference type="RefSeq" id="WP_000781794.1">
    <property type="nucleotide sequence ID" value="NZ_CABKSD010000036.1"/>
</dbReference>
<dbReference type="EMBL" id="MUPN01000065">
    <property type="protein sequence ID" value="OOQ41501.1"/>
    <property type="molecule type" value="Genomic_DNA"/>
</dbReference>
<dbReference type="InterPro" id="IPR022935">
    <property type="entry name" value="ClpS"/>
</dbReference>
<dbReference type="SUPFAM" id="SSF54736">
    <property type="entry name" value="ClpS-like"/>
    <property type="match status" value="1"/>
</dbReference>
<protein>
    <recommendedName>
        <fullName evidence="1">ATP-dependent Clp protease adapter protein ClpS</fullName>
    </recommendedName>
</protein>
<dbReference type="GO" id="GO:0030163">
    <property type="term" value="P:protein catabolic process"/>
    <property type="evidence" value="ECO:0007669"/>
    <property type="project" value="InterPro"/>
</dbReference>
<organism evidence="3 6">
    <name type="scientific">Helicobacter pylori</name>
    <name type="common">Campylobacter pylori</name>
    <dbReference type="NCBI Taxonomy" id="210"/>
    <lineage>
        <taxon>Bacteria</taxon>
        <taxon>Pseudomonadati</taxon>
        <taxon>Campylobacterota</taxon>
        <taxon>Epsilonproteobacteria</taxon>
        <taxon>Campylobacterales</taxon>
        <taxon>Helicobacteraceae</taxon>
        <taxon>Helicobacter</taxon>
    </lineage>
</organism>
<dbReference type="InterPro" id="IPR003769">
    <property type="entry name" value="ClpS_core"/>
</dbReference>
<evidence type="ECO:0000313" key="4">
    <source>
        <dbReference type="EMBL" id="RPF68979.1"/>
    </source>
</evidence>
<dbReference type="HAMAP" id="MF_00302">
    <property type="entry name" value="ClpS"/>
    <property type="match status" value="1"/>
</dbReference>
<keyword evidence="3" id="KW-0378">Hydrolase</keyword>
<comment type="similarity">
    <text evidence="1">Belongs to the ClpS family.</text>
</comment>
<sequence length="91" mass="10420">MKMHQIPTPTMSQVIMLNDSITTAEFMVSALRDFFDKPLEEAQKLMLSIHRDGDGVCGVYPYEIAIYKAVCVRDKARALKFPLRLMVQEVK</sequence>
<comment type="caution">
    <text evidence="3">The sequence shown here is derived from an EMBL/GenBank/DDBJ whole genome shotgun (WGS) entry which is preliminary data.</text>
</comment>
<evidence type="ECO:0000256" key="1">
    <source>
        <dbReference type="HAMAP-Rule" id="MF_00302"/>
    </source>
</evidence>
<comment type="function">
    <text evidence="1">Involved in the modulation of the specificity of the ClpAP-mediated ATP-dependent protein degradation.</text>
</comment>
<evidence type="ECO:0000313" key="3">
    <source>
        <dbReference type="EMBL" id="OOQ41501.1"/>
    </source>
</evidence>
<dbReference type="Pfam" id="PF02617">
    <property type="entry name" value="ClpS"/>
    <property type="match status" value="1"/>
</dbReference>
<dbReference type="GO" id="GO:0006508">
    <property type="term" value="P:proteolysis"/>
    <property type="evidence" value="ECO:0007669"/>
    <property type="project" value="UniProtKB-UniRule"/>
</dbReference>
<dbReference type="InterPro" id="IPR014719">
    <property type="entry name" value="Ribosomal_bL12_C/ClpS-like"/>
</dbReference>
<dbReference type="Proteomes" id="UP000319650">
    <property type="component" value="Unassembled WGS sequence"/>
</dbReference>
<dbReference type="AlphaFoldDB" id="A0A083YEV4"/>
<evidence type="ECO:0000313" key="5">
    <source>
        <dbReference type="Proteomes" id="UP000275263"/>
    </source>
</evidence>
<dbReference type="EMBL" id="RPFT01000002">
    <property type="protein sequence ID" value="RPF68979.1"/>
    <property type="molecule type" value="Genomic_DNA"/>
</dbReference>
<keyword evidence="3" id="KW-0645">Protease</keyword>
<proteinExistence type="inferred from homology"/>
<dbReference type="Proteomes" id="UP000275263">
    <property type="component" value="Unassembled WGS sequence"/>
</dbReference>
<evidence type="ECO:0000313" key="6">
    <source>
        <dbReference type="Proteomes" id="UP000319650"/>
    </source>
</evidence>
<dbReference type="GO" id="GO:0008233">
    <property type="term" value="F:peptidase activity"/>
    <property type="evidence" value="ECO:0007669"/>
    <property type="project" value="UniProtKB-KW"/>
</dbReference>